<dbReference type="InterPro" id="IPR002104">
    <property type="entry name" value="Integrase_catalytic"/>
</dbReference>
<dbReference type="PANTHER" id="PTHR30349">
    <property type="entry name" value="PHAGE INTEGRASE-RELATED"/>
    <property type="match status" value="1"/>
</dbReference>
<proteinExistence type="inferred from homology"/>
<evidence type="ECO:0000259" key="5">
    <source>
        <dbReference type="PROSITE" id="PS51898"/>
    </source>
</evidence>
<evidence type="ECO:0000313" key="6">
    <source>
        <dbReference type="EMBL" id="MFC0339971.1"/>
    </source>
</evidence>
<dbReference type="InterPro" id="IPR010998">
    <property type="entry name" value="Integrase_recombinase_N"/>
</dbReference>
<keyword evidence="3" id="KW-0238">DNA-binding</keyword>
<feature type="domain" description="Tyr recombinase" evidence="5">
    <location>
        <begin position="267"/>
        <end position="453"/>
    </location>
</feature>
<dbReference type="InterPro" id="IPR050090">
    <property type="entry name" value="Tyrosine_recombinase_XerCD"/>
</dbReference>
<comment type="caution">
    <text evidence="6">The sequence shown here is derived from an EMBL/GenBank/DDBJ whole genome shotgun (WGS) entry which is preliminary data.</text>
</comment>
<accession>A0ABV6I1K8</accession>
<dbReference type="PROSITE" id="PS51898">
    <property type="entry name" value="TYR_RECOMBINASE"/>
    <property type="match status" value="1"/>
</dbReference>
<dbReference type="Pfam" id="PF00589">
    <property type="entry name" value="Phage_integrase"/>
    <property type="match status" value="1"/>
</dbReference>
<dbReference type="RefSeq" id="WP_377697654.1">
    <property type="nucleotide sequence ID" value="NZ_JBHLWE010000017.1"/>
</dbReference>
<name>A0ABV6I1K8_9RHOB</name>
<keyword evidence="4" id="KW-0233">DNA recombination</keyword>
<dbReference type="EMBL" id="JBHLWE010000017">
    <property type="protein sequence ID" value="MFC0339971.1"/>
    <property type="molecule type" value="Genomic_DNA"/>
</dbReference>
<evidence type="ECO:0000256" key="1">
    <source>
        <dbReference type="ARBA" id="ARBA00008857"/>
    </source>
</evidence>
<evidence type="ECO:0000256" key="4">
    <source>
        <dbReference type="ARBA" id="ARBA00023172"/>
    </source>
</evidence>
<keyword evidence="7" id="KW-1185">Reference proteome</keyword>
<evidence type="ECO:0000313" key="7">
    <source>
        <dbReference type="Proteomes" id="UP001589799"/>
    </source>
</evidence>
<comment type="similarity">
    <text evidence="1">Belongs to the 'phage' integrase family.</text>
</comment>
<reference evidence="6 7" key="1">
    <citation type="submission" date="2024-09" db="EMBL/GenBank/DDBJ databases">
        <authorList>
            <person name="Sun Q."/>
            <person name="Mori K."/>
        </authorList>
    </citation>
    <scope>NUCLEOTIDE SEQUENCE [LARGE SCALE GENOMIC DNA]</scope>
    <source>
        <strain evidence="6 7">KCTC 22789</strain>
    </source>
</reference>
<keyword evidence="2" id="KW-0229">DNA integration</keyword>
<dbReference type="InterPro" id="IPR011010">
    <property type="entry name" value="DNA_brk_join_enz"/>
</dbReference>
<organism evidence="6 7">
    <name type="scientific">Paracoccus niistensis</name>
    <dbReference type="NCBI Taxonomy" id="632935"/>
    <lineage>
        <taxon>Bacteria</taxon>
        <taxon>Pseudomonadati</taxon>
        <taxon>Pseudomonadota</taxon>
        <taxon>Alphaproteobacteria</taxon>
        <taxon>Rhodobacterales</taxon>
        <taxon>Paracoccaceae</taxon>
        <taxon>Paracoccus</taxon>
    </lineage>
</organism>
<dbReference type="SUPFAM" id="SSF56349">
    <property type="entry name" value="DNA breaking-rejoining enzymes"/>
    <property type="match status" value="1"/>
</dbReference>
<dbReference type="PANTHER" id="PTHR30349:SF41">
    <property type="entry name" value="INTEGRASE_RECOMBINASE PROTEIN MJ0367-RELATED"/>
    <property type="match status" value="1"/>
</dbReference>
<evidence type="ECO:0000256" key="2">
    <source>
        <dbReference type="ARBA" id="ARBA00022908"/>
    </source>
</evidence>
<dbReference type="InterPro" id="IPR046668">
    <property type="entry name" value="DUF6538"/>
</dbReference>
<dbReference type="Proteomes" id="UP001589799">
    <property type="component" value="Unassembled WGS sequence"/>
</dbReference>
<dbReference type="Gene3D" id="1.10.443.10">
    <property type="entry name" value="Intergrase catalytic core"/>
    <property type="match status" value="1"/>
</dbReference>
<dbReference type="InterPro" id="IPR013762">
    <property type="entry name" value="Integrase-like_cat_sf"/>
</dbReference>
<dbReference type="Gene3D" id="1.10.150.130">
    <property type="match status" value="1"/>
</dbReference>
<sequence length="457" mass="51469">MRLHSVVLVYEIGAIRVMCQHIEPKGNRWYYRRRIPNDCRDLHRAPGSKKAPEQIYFSLKTANKAEACRLAVSHTRRLDALWKAHREGLANPQLAVAQLEAAGLSPGDGARYPDLDPVSTFVDDLMGRYEPWEERPEPTRQQRLTYDILMSGKVPRTLSDAREKHIELGKLSKEPKQIRQFERAWGILMEVTGDITLDKLSREHANEFVRRVIAKGKGPQGNGPATVERYLKQISPVITTAIREFELTMNNPFAGVVIPNKAEGKRKPRDSFSREELKAIQERCREVNDQRRWAISMISDTGARLAEIIGLRKSDVILDASVPHIVITPHPLRRLKTASSARKVPLVGEALWAAQEAMATEGKLLFPVFTPRKPDEPINAASASAALNKWLKDNKLVREGQTIHSFRHTMRDRLRDAGAPMDVADAIGGWARQSVGDSYGRGHSLERLQGYLTAISL</sequence>
<protein>
    <submittedName>
        <fullName evidence="6">Tyrosine-type recombinase/integrase</fullName>
    </submittedName>
</protein>
<evidence type="ECO:0000256" key="3">
    <source>
        <dbReference type="ARBA" id="ARBA00023125"/>
    </source>
</evidence>
<gene>
    <name evidence="6" type="ORF">ACFFII_04245</name>
</gene>
<dbReference type="Pfam" id="PF20172">
    <property type="entry name" value="DUF6538"/>
    <property type="match status" value="1"/>
</dbReference>